<dbReference type="InterPro" id="IPR047122">
    <property type="entry name" value="Trans-enoyl_RdTase-like"/>
</dbReference>
<name>A0ABR3SC66_9PEZI</name>
<feature type="domain" description="Enoyl reductase (ER)" evidence="5">
    <location>
        <begin position="14"/>
        <end position="353"/>
    </location>
</feature>
<evidence type="ECO:0000256" key="3">
    <source>
        <dbReference type="ARBA" id="ARBA00022857"/>
    </source>
</evidence>
<dbReference type="InterPro" id="IPR020843">
    <property type="entry name" value="ER"/>
</dbReference>
<protein>
    <submittedName>
        <fullName evidence="6">Secondary metabolism biosynthetic enzyme</fullName>
    </submittedName>
</protein>
<dbReference type="InterPro" id="IPR011032">
    <property type="entry name" value="GroES-like_sf"/>
</dbReference>
<keyword evidence="3" id="KW-0521">NADP</keyword>
<evidence type="ECO:0000313" key="6">
    <source>
        <dbReference type="EMBL" id="KAL1616299.1"/>
    </source>
</evidence>
<organism evidence="6 7">
    <name type="scientific">Neofusicoccum ribis</name>
    <dbReference type="NCBI Taxonomy" id="45134"/>
    <lineage>
        <taxon>Eukaryota</taxon>
        <taxon>Fungi</taxon>
        <taxon>Dikarya</taxon>
        <taxon>Ascomycota</taxon>
        <taxon>Pezizomycotina</taxon>
        <taxon>Dothideomycetes</taxon>
        <taxon>Dothideomycetes incertae sedis</taxon>
        <taxon>Botryosphaeriales</taxon>
        <taxon>Botryosphaeriaceae</taxon>
        <taxon>Neofusicoccum</taxon>
    </lineage>
</organism>
<sequence>MSGSAIVAVSRIPGRNLAVSHAAPLPALEPDQVLVKTAAVALNPCDWKMPDNFPSVGAVDGSDFAGTVVALGSAVDRPDLSVGDRVCGAVHGSNPADHRSGSFAEYVAATADILMRIPDGVPWEEGAAIGGTGIATLGLVFYEHMKIEFSPKKPAPAEKSFPVLIYGGGTATGTMATQLIRQSGLRPIVVCSNKSASLAMSYGAEKVFDYNDPNCAAQIKDYVRGRLSYVLDIITDPQSIKLCYEAIGRLGGTYVGLELLPEERPTRRVVRASWVLGQTIFGKELQLSGGYERPAMPEHRQLGKKWFLEVQELWHARRIRPHPVKARTGGLDAVLEGIDQMRRRTVAREKLVYFFY</sequence>
<dbReference type="InterPro" id="IPR013149">
    <property type="entry name" value="ADH-like_C"/>
</dbReference>
<dbReference type="Proteomes" id="UP001521116">
    <property type="component" value="Unassembled WGS sequence"/>
</dbReference>
<comment type="caution">
    <text evidence="6">The sequence shown here is derived from an EMBL/GenBank/DDBJ whole genome shotgun (WGS) entry which is preliminary data.</text>
</comment>
<evidence type="ECO:0000259" key="5">
    <source>
        <dbReference type="SMART" id="SM00829"/>
    </source>
</evidence>
<comment type="similarity">
    <text evidence="1">Belongs to the zinc-containing alcohol dehydrogenase family.</text>
</comment>
<dbReference type="Gene3D" id="3.40.50.720">
    <property type="entry name" value="NAD(P)-binding Rossmann-like Domain"/>
    <property type="match status" value="1"/>
</dbReference>
<accession>A0ABR3SC66</accession>
<evidence type="ECO:0000256" key="2">
    <source>
        <dbReference type="ARBA" id="ARBA00011245"/>
    </source>
</evidence>
<dbReference type="SMART" id="SM00829">
    <property type="entry name" value="PKS_ER"/>
    <property type="match status" value="1"/>
</dbReference>
<evidence type="ECO:0000313" key="7">
    <source>
        <dbReference type="Proteomes" id="UP001521116"/>
    </source>
</evidence>
<evidence type="ECO:0000256" key="4">
    <source>
        <dbReference type="ARBA" id="ARBA00023002"/>
    </source>
</evidence>
<dbReference type="Pfam" id="PF08240">
    <property type="entry name" value="ADH_N"/>
    <property type="match status" value="1"/>
</dbReference>
<dbReference type="CDD" id="cd08249">
    <property type="entry name" value="enoyl_reductase_like"/>
    <property type="match status" value="1"/>
</dbReference>
<gene>
    <name evidence="6" type="ORF">SLS56_011463</name>
</gene>
<dbReference type="SUPFAM" id="SSF50129">
    <property type="entry name" value="GroES-like"/>
    <property type="match status" value="1"/>
</dbReference>
<dbReference type="InterPro" id="IPR036291">
    <property type="entry name" value="NAD(P)-bd_dom_sf"/>
</dbReference>
<comment type="subunit">
    <text evidence="2">Monomer.</text>
</comment>
<keyword evidence="4" id="KW-0560">Oxidoreductase</keyword>
<dbReference type="Gene3D" id="3.90.180.10">
    <property type="entry name" value="Medium-chain alcohol dehydrogenases, catalytic domain"/>
    <property type="match status" value="1"/>
</dbReference>
<keyword evidence="7" id="KW-1185">Reference proteome</keyword>
<dbReference type="PANTHER" id="PTHR45348:SF6">
    <property type="entry name" value="TRANS-ENOYL REDUCTASE APDC"/>
    <property type="match status" value="1"/>
</dbReference>
<proteinExistence type="inferred from homology"/>
<reference evidence="6 7" key="1">
    <citation type="submission" date="2024-02" db="EMBL/GenBank/DDBJ databases">
        <title>De novo assembly and annotation of 12 fungi associated with fruit tree decline syndrome in Ontario, Canada.</title>
        <authorList>
            <person name="Sulman M."/>
            <person name="Ellouze W."/>
            <person name="Ilyukhin E."/>
        </authorList>
    </citation>
    <scope>NUCLEOTIDE SEQUENCE [LARGE SCALE GENOMIC DNA]</scope>
    <source>
        <strain evidence="6 7">M1-105</strain>
    </source>
</reference>
<dbReference type="EMBL" id="JAJVDC020000270">
    <property type="protein sequence ID" value="KAL1616299.1"/>
    <property type="molecule type" value="Genomic_DNA"/>
</dbReference>
<evidence type="ECO:0000256" key="1">
    <source>
        <dbReference type="ARBA" id="ARBA00008072"/>
    </source>
</evidence>
<dbReference type="PANTHER" id="PTHR45348">
    <property type="entry name" value="HYPOTHETICAL OXIDOREDUCTASE (EUROFUNG)"/>
    <property type="match status" value="1"/>
</dbReference>
<dbReference type="InterPro" id="IPR013154">
    <property type="entry name" value="ADH-like_N"/>
</dbReference>
<dbReference type="Pfam" id="PF00107">
    <property type="entry name" value="ADH_zinc_N"/>
    <property type="match status" value="1"/>
</dbReference>
<dbReference type="SUPFAM" id="SSF51735">
    <property type="entry name" value="NAD(P)-binding Rossmann-fold domains"/>
    <property type="match status" value="1"/>
</dbReference>